<dbReference type="NCBIfam" id="NF003001">
    <property type="entry name" value="PRK03784.1"/>
    <property type="match status" value="1"/>
</dbReference>
<dbReference type="InterPro" id="IPR000522">
    <property type="entry name" value="ABC_transptr_permease_BtuC"/>
</dbReference>
<feature type="transmembrane region" description="Helical" evidence="9">
    <location>
        <begin position="20"/>
        <end position="44"/>
    </location>
</feature>
<protein>
    <recommendedName>
        <fullName evidence="9">Vitamin B12 import system permease protein BtuC</fullName>
    </recommendedName>
</protein>
<comment type="subcellular location">
    <subcellularLocation>
        <location evidence="1 9">Cell membrane</location>
        <topology evidence="1 9">Multi-pass membrane protein</topology>
    </subcellularLocation>
</comment>
<organism evidence="10 11">
    <name type="scientific">Providencia zhijiangensis</name>
    <dbReference type="NCBI Taxonomy" id="3053982"/>
    <lineage>
        <taxon>Bacteria</taxon>
        <taxon>Pseudomonadati</taxon>
        <taxon>Pseudomonadota</taxon>
        <taxon>Gammaproteobacteria</taxon>
        <taxon>Enterobacterales</taxon>
        <taxon>Morganellaceae</taxon>
        <taxon>Providencia</taxon>
    </lineage>
</organism>
<dbReference type="CDD" id="cd06550">
    <property type="entry name" value="TM_ABC_iron-siderophores_like"/>
    <property type="match status" value="1"/>
</dbReference>
<dbReference type="Pfam" id="PF01032">
    <property type="entry name" value="FecCD"/>
    <property type="match status" value="1"/>
</dbReference>
<evidence type="ECO:0000256" key="6">
    <source>
        <dbReference type="ARBA" id="ARBA00022692"/>
    </source>
</evidence>
<dbReference type="Gene3D" id="1.10.3470.10">
    <property type="entry name" value="ABC transporter involved in vitamin B12 uptake, BtuC"/>
    <property type="match status" value="1"/>
</dbReference>
<dbReference type="EMBL" id="CP135990">
    <property type="protein sequence ID" value="WPA93490.1"/>
    <property type="molecule type" value="Genomic_DNA"/>
</dbReference>
<dbReference type="SUPFAM" id="SSF81345">
    <property type="entry name" value="ABC transporter involved in vitamin B12 uptake, BtuC"/>
    <property type="match status" value="1"/>
</dbReference>
<evidence type="ECO:0000256" key="3">
    <source>
        <dbReference type="ARBA" id="ARBA00022448"/>
    </source>
</evidence>
<feature type="transmembrane region" description="Helical" evidence="9">
    <location>
        <begin position="193"/>
        <end position="211"/>
    </location>
</feature>
<keyword evidence="3 9" id="KW-0813">Transport</keyword>
<keyword evidence="8 9" id="KW-0472">Membrane</keyword>
<reference evidence="10 11" key="1">
    <citation type="submission" date="2023-09" db="EMBL/GenBank/DDBJ databases">
        <title>Genomic Revisitation and Reclassification of the Genus Providencia.</title>
        <authorList>
            <person name="Dong X."/>
        </authorList>
    </citation>
    <scope>NUCLEOTIDE SEQUENCE [LARGE SCALE GENOMIC DNA]</scope>
    <source>
        <strain evidence="10 11">D4759</strain>
    </source>
</reference>
<feature type="transmembrane region" description="Helical" evidence="9">
    <location>
        <begin position="64"/>
        <end position="85"/>
    </location>
</feature>
<dbReference type="InterPro" id="IPR023691">
    <property type="entry name" value="ABC_transptr_BtuC"/>
</dbReference>
<evidence type="ECO:0000256" key="4">
    <source>
        <dbReference type="ARBA" id="ARBA00022475"/>
    </source>
</evidence>
<name>A0ABZ0N514_9GAMM</name>
<feature type="transmembrane region" description="Helical" evidence="9">
    <location>
        <begin position="92"/>
        <end position="111"/>
    </location>
</feature>
<comment type="function">
    <text evidence="9">Part of the ABC transporter complex BtuCDF involved in vitamin B12 import. Involved in the translocation of the substrate across the membrane.</text>
</comment>
<evidence type="ECO:0000313" key="11">
    <source>
        <dbReference type="Proteomes" id="UP001302443"/>
    </source>
</evidence>
<evidence type="ECO:0000256" key="7">
    <source>
        <dbReference type="ARBA" id="ARBA00022989"/>
    </source>
</evidence>
<keyword evidence="4 9" id="KW-1003">Cell membrane</keyword>
<keyword evidence="7 9" id="KW-1133">Transmembrane helix</keyword>
<evidence type="ECO:0000256" key="9">
    <source>
        <dbReference type="HAMAP-Rule" id="MF_01004"/>
    </source>
</evidence>
<comment type="subunit">
    <text evidence="9">The complex is composed of two ATP-binding proteins (BtuD), two transmembrane proteins (BtuC) and a solute-binding protein (BtuF).</text>
</comment>
<dbReference type="PANTHER" id="PTHR30472">
    <property type="entry name" value="FERRIC ENTEROBACTIN TRANSPORT SYSTEM PERMEASE PROTEIN"/>
    <property type="match status" value="1"/>
</dbReference>
<feature type="transmembrane region" description="Helical" evidence="9">
    <location>
        <begin position="238"/>
        <end position="267"/>
    </location>
</feature>
<evidence type="ECO:0000313" key="10">
    <source>
        <dbReference type="EMBL" id="WPA93490.1"/>
    </source>
</evidence>
<evidence type="ECO:0000256" key="2">
    <source>
        <dbReference type="ARBA" id="ARBA00007935"/>
    </source>
</evidence>
<sequence length="334" mass="36422">MTISLKNLQKKQHQSDMGLIILLLLSLCIIAMLSLSAGEIWYWPNQWMDDSAQLFVWQIRLPRLLAAITIGASLAVTGAIMQALFENPLAEPGLLGVSNGAGVAVVFTVLLSSGVTYYWLVSMSAIIGALVLTGVLLYFARHQHLNNASLLLVGVALGVISGACMTWMVYMSSNLDLRQLLYWMMGSFSGVDWRQIGLVIACLPFLFWAITQGRVLNYLLLGDIQAYQLGISTHRWRLILIIITGILIGLSVAIAGAISFIGLVIPHILRLSGITDNRFLLPACAIAGALSLLIADLLSRLLIDNAEIPIGVITATLGAPIFIYLLVKNHTWRQ</sequence>
<proteinExistence type="inferred from homology"/>
<dbReference type="RefSeq" id="WP_286269459.1">
    <property type="nucleotide sequence ID" value="NZ_CP135990.1"/>
</dbReference>
<keyword evidence="5" id="KW-0997">Cell inner membrane</keyword>
<feature type="transmembrane region" description="Helical" evidence="9">
    <location>
        <begin position="310"/>
        <end position="327"/>
    </location>
</feature>
<evidence type="ECO:0000256" key="8">
    <source>
        <dbReference type="ARBA" id="ARBA00023136"/>
    </source>
</evidence>
<keyword evidence="6 9" id="KW-0812">Transmembrane</keyword>
<dbReference type="Proteomes" id="UP001302443">
    <property type="component" value="Chromosome"/>
</dbReference>
<evidence type="ECO:0000256" key="1">
    <source>
        <dbReference type="ARBA" id="ARBA00004651"/>
    </source>
</evidence>
<dbReference type="InterPro" id="IPR037294">
    <property type="entry name" value="ABC_BtuC-like"/>
</dbReference>
<comment type="similarity">
    <text evidence="2 9">Belongs to the binding-protein-dependent transport system permease family. FecCD subfamily.</text>
</comment>
<keyword evidence="11" id="KW-1185">Reference proteome</keyword>
<evidence type="ECO:0000256" key="5">
    <source>
        <dbReference type="ARBA" id="ARBA00022519"/>
    </source>
</evidence>
<feature type="transmembrane region" description="Helical" evidence="9">
    <location>
        <begin position="151"/>
        <end position="173"/>
    </location>
</feature>
<gene>
    <name evidence="9 10" type="primary">btuC</name>
    <name evidence="10" type="ORF">QS795_006935</name>
</gene>
<dbReference type="PANTHER" id="PTHR30472:SF29">
    <property type="entry name" value="VITAMIN B12 IMPORT SYSTEM PERMEASE PROTEIN BTUC"/>
    <property type="match status" value="1"/>
</dbReference>
<feature type="transmembrane region" description="Helical" evidence="9">
    <location>
        <begin position="279"/>
        <end position="298"/>
    </location>
</feature>
<dbReference type="HAMAP" id="MF_01004">
    <property type="entry name" value="BtuC"/>
    <property type="match status" value="1"/>
</dbReference>
<accession>A0ABZ0N514</accession>
<feature type="transmembrane region" description="Helical" evidence="9">
    <location>
        <begin position="117"/>
        <end position="139"/>
    </location>
</feature>